<comment type="similarity">
    <text evidence="2 6">Belongs to the enhancer of polycomb family.</text>
</comment>
<comment type="subcellular location">
    <subcellularLocation>
        <location evidence="1 6">Nucleus</location>
    </subcellularLocation>
</comment>
<evidence type="ECO:0000256" key="6">
    <source>
        <dbReference type="RuleBase" id="RU361124"/>
    </source>
</evidence>
<dbReference type="EMBL" id="JAMSHJ010000006">
    <property type="protein sequence ID" value="KAI5399629.1"/>
    <property type="molecule type" value="Genomic_DNA"/>
</dbReference>
<feature type="region of interest" description="Disordered" evidence="7">
    <location>
        <begin position="349"/>
        <end position="378"/>
    </location>
</feature>
<dbReference type="Proteomes" id="UP001058974">
    <property type="component" value="Chromosome 6"/>
</dbReference>
<feature type="domain" description="Enhancer of polycomb-like N-terminal" evidence="9">
    <location>
        <begin position="292"/>
        <end position="598"/>
    </location>
</feature>
<evidence type="ECO:0000256" key="7">
    <source>
        <dbReference type="SAM" id="MobiDB-lite"/>
    </source>
</evidence>
<keyword evidence="4 6" id="KW-0804">Transcription</keyword>
<feature type="transmembrane region" description="Helical" evidence="8">
    <location>
        <begin position="120"/>
        <end position="140"/>
    </location>
</feature>
<evidence type="ECO:0000313" key="11">
    <source>
        <dbReference type="Proteomes" id="UP001058974"/>
    </source>
</evidence>
<evidence type="ECO:0000256" key="5">
    <source>
        <dbReference type="ARBA" id="ARBA00023242"/>
    </source>
</evidence>
<gene>
    <name evidence="10" type="ORF">KIW84_064814</name>
</gene>
<evidence type="ECO:0000256" key="2">
    <source>
        <dbReference type="ARBA" id="ARBA00008035"/>
    </source>
</evidence>
<dbReference type="InterPro" id="IPR024943">
    <property type="entry name" value="Enhancer_polycomb"/>
</dbReference>
<comment type="caution">
    <text evidence="10">The sequence shown here is derived from an EMBL/GenBank/DDBJ whole genome shotgun (WGS) entry which is preliminary data.</text>
</comment>
<feature type="compositionally biased region" description="Basic and acidic residues" evidence="7">
    <location>
        <begin position="368"/>
        <end position="378"/>
    </location>
</feature>
<evidence type="ECO:0000259" key="9">
    <source>
        <dbReference type="Pfam" id="PF10513"/>
    </source>
</evidence>
<evidence type="ECO:0000256" key="3">
    <source>
        <dbReference type="ARBA" id="ARBA00023015"/>
    </source>
</evidence>
<dbReference type="Pfam" id="PF10513">
    <property type="entry name" value="EPL1"/>
    <property type="match status" value="1"/>
</dbReference>
<sequence length="762" mass="86715">MPSSEMRRTTRLFGVVKGGDSSSVLRSGRRLWPDCEEGTGSKKIGDDLATKPEKMKVNDDDSDSDDNVALMEMVKQRNLKDDRFFGTVYNRKRKRIVEGEDCNISGIRFRREVRMMIDPSVIVAVVKPSSVFSIFLFAVLRSFMKFGLTFMDLYAFVLSEPISSVYASRGIQFSQGSVTPSVGICQFFGVTQYLPLFCVDFSAIPVCFKSLHSALLLGYMFRSYFLVYNPVYVRRDVEEEIDIPAVEKEIDLPAVDEEIDLSTDDEEIDLPAILMELRSLCNSYKKEASKSKTINITPEVIVISDDVDDGLSSHESVKCSKLAAQNVQSENVSSNVVQTRRTSLRIKEAQNLSMKNRSNNALPSDSKGGQEKSSVDVASDKKLKCPTVSCTSVSLSEANSARENSKEAIVPSYCCTNILIVETDRCYRVERAVVISEEMSDSREWHLAVKKDGLTRCTLKAEKVMRPCSTNRYTHVKMVSLINGWKLEFANHQDWLAFKNLYKDCWAREIPIPPVKFIPVPGVCEVPDYAERYTALFNRPDYYISANGDEFERAITKKTGNYDMDSEDEEWLNKFNIEFQEHVSEDNFESIVDALEKTYHYNLDDCYDEKSMIYWCQKPVSKKVIEAVHNYWIRKRKQKHSGLHRIFTSYQSKISPFVPKPQQRKKRSFKRHSSNSQLQRVLQSITNDQDVMDEYKEAYAKIEAAKEAASKAMEVAIQKRAKAQSLAHNADLAVYKATMLMRIAEATQAGVSVDEVAHLFLN</sequence>
<dbReference type="GO" id="GO:0035267">
    <property type="term" value="C:NuA4 histone acetyltransferase complex"/>
    <property type="evidence" value="ECO:0007669"/>
    <property type="project" value="InterPro"/>
</dbReference>
<keyword evidence="3 6" id="KW-0805">Transcription regulation</keyword>
<reference evidence="10 11" key="1">
    <citation type="journal article" date="2022" name="Nat. Genet.">
        <title>Improved pea reference genome and pan-genome highlight genomic features and evolutionary characteristics.</title>
        <authorList>
            <person name="Yang T."/>
            <person name="Liu R."/>
            <person name="Luo Y."/>
            <person name="Hu S."/>
            <person name="Wang D."/>
            <person name="Wang C."/>
            <person name="Pandey M.K."/>
            <person name="Ge S."/>
            <person name="Xu Q."/>
            <person name="Li N."/>
            <person name="Li G."/>
            <person name="Huang Y."/>
            <person name="Saxena R.K."/>
            <person name="Ji Y."/>
            <person name="Li M."/>
            <person name="Yan X."/>
            <person name="He Y."/>
            <person name="Liu Y."/>
            <person name="Wang X."/>
            <person name="Xiang C."/>
            <person name="Varshney R.K."/>
            <person name="Ding H."/>
            <person name="Gao S."/>
            <person name="Zong X."/>
        </authorList>
    </citation>
    <scope>NUCLEOTIDE SEQUENCE [LARGE SCALE GENOMIC DNA]</scope>
    <source>
        <strain evidence="10 11">cv. Zhongwan 6</strain>
    </source>
</reference>
<keyword evidence="5 6" id="KW-0539">Nucleus</keyword>
<evidence type="ECO:0000313" key="10">
    <source>
        <dbReference type="EMBL" id="KAI5399629.1"/>
    </source>
</evidence>
<keyword evidence="8" id="KW-1133">Transmembrane helix</keyword>
<dbReference type="AlphaFoldDB" id="A0A9D4WBA4"/>
<dbReference type="Gramene" id="Psat06G0481400-T1">
    <property type="protein sequence ID" value="KAI5399629.1"/>
    <property type="gene ID" value="KIW84_064814"/>
</dbReference>
<dbReference type="GO" id="GO:0005634">
    <property type="term" value="C:nucleus"/>
    <property type="evidence" value="ECO:0007669"/>
    <property type="project" value="UniProtKB-SubCell"/>
</dbReference>
<dbReference type="GO" id="GO:0006357">
    <property type="term" value="P:regulation of transcription by RNA polymerase II"/>
    <property type="evidence" value="ECO:0007669"/>
    <property type="project" value="InterPro"/>
</dbReference>
<keyword evidence="8" id="KW-0812">Transmembrane</keyword>
<evidence type="ECO:0000256" key="8">
    <source>
        <dbReference type="SAM" id="Phobius"/>
    </source>
</evidence>
<name>A0A9D4WBA4_PEA</name>
<evidence type="ECO:0000256" key="4">
    <source>
        <dbReference type="ARBA" id="ARBA00023163"/>
    </source>
</evidence>
<dbReference type="InterPro" id="IPR019542">
    <property type="entry name" value="Enhancer_polycomb-like_N"/>
</dbReference>
<evidence type="ECO:0000256" key="1">
    <source>
        <dbReference type="ARBA" id="ARBA00004123"/>
    </source>
</evidence>
<keyword evidence="11" id="KW-1185">Reference proteome</keyword>
<dbReference type="PANTHER" id="PTHR14898">
    <property type="entry name" value="ENHANCER OF POLYCOMB"/>
    <property type="match status" value="1"/>
</dbReference>
<protein>
    <recommendedName>
        <fullName evidence="6">Enhancer of polycomb-like protein</fullName>
    </recommendedName>
</protein>
<keyword evidence="8" id="KW-0472">Membrane</keyword>
<accession>A0A9D4WBA4</accession>
<organism evidence="10 11">
    <name type="scientific">Pisum sativum</name>
    <name type="common">Garden pea</name>
    <name type="synonym">Lathyrus oleraceus</name>
    <dbReference type="NCBI Taxonomy" id="3888"/>
    <lineage>
        <taxon>Eukaryota</taxon>
        <taxon>Viridiplantae</taxon>
        <taxon>Streptophyta</taxon>
        <taxon>Embryophyta</taxon>
        <taxon>Tracheophyta</taxon>
        <taxon>Spermatophyta</taxon>
        <taxon>Magnoliopsida</taxon>
        <taxon>eudicotyledons</taxon>
        <taxon>Gunneridae</taxon>
        <taxon>Pentapetalae</taxon>
        <taxon>rosids</taxon>
        <taxon>fabids</taxon>
        <taxon>Fabales</taxon>
        <taxon>Fabaceae</taxon>
        <taxon>Papilionoideae</taxon>
        <taxon>50 kb inversion clade</taxon>
        <taxon>NPAAA clade</taxon>
        <taxon>Hologalegina</taxon>
        <taxon>IRL clade</taxon>
        <taxon>Fabeae</taxon>
        <taxon>Lathyrus</taxon>
    </lineage>
</organism>
<proteinExistence type="inferred from homology"/>
<dbReference type="OrthoDB" id="435275at2759"/>
<feature type="compositionally biased region" description="Polar residues" evidence="7">
    <location>
        <begin position="350"/>
        <end position="363"/>
    </location>
</feature>